<dbReference type="Proteomes" id="UP000748025">
    <property type="component" value="Unassembled WGS sequence"/>
</dbReference>
<feature type="region of interest" description="Disordered" evidence="1">
    <location>
        <begin position="299"/>
        <end position="353"/>
    </location>
</feature>
<protein>
    <recommendedName>
        <fullName evidence="2">Myb-like domain-containing protein</fullName>
    </recommendedName>
</protein>
<feature type="compositionally biased region" description="Basic and acidic residues" evidence="1">
    <location>
        <begin position="196"/>
        <end position="208"/>
    </location>
</feature>
<dbReference type="EMBL" id="SRPW01002947">
    <property type="protein sequence ID" value="KAG5989333.1"/>
    <property type="molecule type" value="Genomic_DNA"/>
</dbReference>
<organism evidence="3 4">
    <name type="scientific">Claviceps pusilla</name>
    <dbReference type="NCBI Taxonomy" id="123648"/>
    <lineage>
        <taxon>Eukaryota</taxon>
        <taxon>Fungi</taxon>
        <taxon>Dikarya</taxon>
        <taxon>Ascomycota</taxon>
        <taxon>Pezizomycotina</taxon>
        <taxon>Sordariomycetes</taxon>
        <taxon>Hypocreomycetidae</taxon>
        <taxon>Hypocreales</taxon>
        <taxon>Clavicipitaceae</taxon>
        <taxon>Claviceps</taxon>
    </lineage>
</organism>
<dbReference type="CDD" id="cd00167">
    <property type="entry name" value="SANT"/>
    <property type="match status" value="1"/>
</dbReference>
<feature type="region of interest" description="Disordered" evidence="1">
    <location>
        <begin position="28"/>
        <end position="54"/>
    </location>
</feature>
<dbReference type="OrthoDB" id="4151352at2759"/>
<dbReference type="InterPro" id="IPR001005">
    <property type="entry name" value="SANT/Myb"/>
</dbReference>
<evidence type="ECO:0000259" key="2">
    <source>
        <dbReference type="PROSITE" id="PS50090"/>
    </source>
</evidence>
<dbReference type="PROSITE" id="PS50090">
    <property type="entry name" value="MYB_LIKE"/>
    <property type="match status" value="1"/>
</dbReference>
<feature type="domain" description="Myb-like" evidence="2">
    <location>
        <begin position="83"/>
        <end position="127"/>
    </location>
</feature>
<reference evidence="3" key="1">
    <citation type="journal article" date="2020" name="bioRxiv">
        <title>Whole genome comparisons of ergot fungi reveals the divergence and evolution of species within the genus Claviceps are the result of varying mechanisms driving genome evolution and host range expansion.</title>
        <authorList>
            <person name="Wyka S.A."/>
            <person name="Mondo S.J."/>
            <person name="Liu M."/>
            <person name="Dettman J."/>
            <person name="Nalam V."/>
            <person name="Broders K.D."/>
        </authorList>
    </citation>
    <scope>NUCLEOTIDE SEQUENCE</scope>
    <source>
        <strain evidence="3">CCC 602</strain>
    </source>
</reference>
<dbReference type="Pfam" id="PF13921">
    <property type="entry name" value="Myb_DNA-bind_6"/>
    <property type="match status" value="1"/>
</dbReference>
<name>A0A9P7N5F0_9HYPO</name>
<gene>
    <name evidence="3" type="ORF">E4U43_004524</name>
</gene>
<proteinExistence type="predicted"/>
<feature type="region of interest" description="Disordered" evidence="1">
    <location>
        <begin position="196"/>
        <end position="253"/>
    </location>
</feature>
<evidence type="ECO:0000256" key="1">
    <source>
        <dbReference type="SAM" id="MobiDB-lite"/>
    </source>
</evidence>
<evidence type="ECO:0000313" key="3">
    <source>
        <dbReference type="EMBL" id="KAG5989333.1"/>
    </source>
</evidence>
<evidence type="ECO:0000313" key="4">
    <source>
        <dbReference type="Proteomes" id="UP000748025"/>
    </source>
</evidence>
<sequence>MARHNHRTASESHHHFADTLPSAVATSSMYAHQPQQVPPSYYTLPPGPDSASLQVSTTQQTSYNAYPADAANLPPNLHRASSGAWSPEADDQLIMARTQGLNWSQIKSAYFPSKSANACRKRHERLVEYKNADDWDARKLESLAKAYMSMRKEIWSGLAARTGEKWNVVEAKCMSNGLKNLQSAARAASRRDRLDRLDRLENRSHDTGYDDDSGISSSLTSVDDLDASHSSPERGSGSPVGAAHSFTSSSAPSGAGFHQLHGYATIAPQTTHVHLHPAAGNGDQGSYGLNAYGASYSGQHYEHSSSASSTASVGQAHRRYPSRGSSPYADGQRVPNADMGIDILINPSGGRRA</sequence>
<comment type="caution">
    <text evidence="3">The sequence shown here is derived from an EMBL/GenBank/DDBJ whole genome shotgun (WGS) entry which is preliminary data.</text>
</comment>
<dbReference type="InterPro" id="IPR009057">
    <property type="entry name" value="Homeodomain-like_sf"/>
</dbReference>
<keyword evidence="4" id="KW-1185">Reference proteome</keyword>
<dbReference type="Gene3D" id="1.10.10.60">
    <property type="entry name" value="Homeodomain-like"/>
    <property type="match status" value="1"/>
</dbReference>
<dbReference type="SUPFAM" id="SSF46689">
    <property type="entry name" value="Homeodomain-like"/>
    <property type="match status" value="1"/>
</dbReference>
<accession>A0A9P7N5F0</accession>
<dbReference type="AlphaFoldDB" id="A0A9P7N5F0"/>